<reference evidence="2 3" key="1">
    <citation type="submission" date="2018-06" db="EMBL/GenBank/DDBJ databases">
        <title>Comparative genomics reveals the genomic features of Rhizophagus irregularis, R. cerebriforme, R. diaphanum and Gigaspora rosea, and their symbiotic lifestyle signature.</title>
        <authorList>
            <person name="Morin E."/>
            <person name="San Clemente H."/>
            <person name="Chen E.C.H."/>
            <person name="De La Providencia I."/>
            <person name="Hainaut M."/>
            <person name="Kuo A."/>
            <person name="Kohler A."/>
            <person name="Murat C."/>
            <person name="Tang N."/>
            <person name="Roy S."/>
            <person name="Loubradou J."/>
            <person name="Henrissat B."/>
            <person name="Grigoriev I.V."/>
            <person name="Corradi N."/>
            <person name="Roux C."/>
            <person name="Martin F.M."/>
        </authorList>
    </citation>
    <scope>NUCLEOTIDE SEQUENCE [LARGE SCALE GENOMIC DNA]</scope>
    <source>
        <strain evidence="2 3">DAOM 194757</strain>
    </source>
</reference>
<organism evidence="2 3">
    <name type="scientific">Gigaspora rosea</name>
    <dbReference type="NCBI Taxonomy" id="44941"/>
    <lineage>
        <taxon>Eukaryota</taxon>
        <taxon>Fungi</taxon>
        <taxon>Fungi incertae sedis</taxon>
        <taxon>Mucoromycota</taxon>
        <taxon>Glomeromycotina</taxon>
        <taxon>Glomeromycetes</taxon>
        <taxon>Diversisporales</taxon>
        <taxon>Gigasporaceae</taxon>
        <taxon>Gigaspora</taxon>
    </lineage>
</organism>
<dbReference type="AlphaFoldDB" id="A0A397VQS4"/>
<evidence type="ECO:0000313" key="3">
    <source>
        <dbReference type="Proteomes" id="UP000266673"/>
    </source>
</evidence>
<gene>
    <name evidence="2" type="ORF">C2G38_2167451</name>
</gene>
<dbReference type="Pfam" id="PF21056">
    <property type="entry name" value="ZSWIM1-3_RNaseH-like"/>
    <property type="match status" value="1"/>
</dbReference>
<proteinExistence type="predicted"/>
<feature type="domain" description="ZSWIM1/3 RNaseH-like" evidence="1">
    <location>
        <begin position="162"/>
        <end position="253"/>
    </location>
</feature>
<dbReference type="OrthoDB" id="5330842at2759"/>
<dbReference type="STRING" id="44941.A0A397VQS4"/>
<protein>
    <recommendedName>
        <fullName evidence="1">ZSWIM1/3 RNaseH-like domain-containing protein</fullName>
    </recommendedName>
</protein>
<evidence type="ECO:0000313" key="2">
    <source>
        <dbReference type="EMBL" id="RIB24864.1"/>
    </source>
</evidence>
<sequence length="551" mass="64690">MNTIIDPSILMPIDTNMIVYTPSSETLTPDQRRNLLFNVNQPIELSMQEFDTGWWPLVSNVWTGFNHKKKVNVLRFETEAKVRIERFKDSPNHSHTLEDSEKIKRSQAIRSLVEQEALKDYHPPAILNAVKEYAQETLNLNESVKELKRKEVTNIKYKEQKYKVERYSISHNSSHGLIFINQSQIKNLEKFGWLTLIDSTHKTNKYDYCLFTLYIRNGYRCWDIRAHFFVNKEDSITVAEALKRIRRFAQHWKPSIEESSVRIAFPGLENDEQECAVIYCTVHLARTWMSRIYDNNTRQKMMRAVYKRTRIGCEALIQQAINECPVPAIKQYISKKYAKNSHQWALWVRMYSPLLLQVTSTNSLESYHSELKRTTSQTYGLIEACIKVAALDQKKHTDSEYISFEFCIKKISVAGVDHEILDELHKFTYPIQQLLADEACAVEKRIEKHMYGTTKLLTNNTWRIFQQMFEESGFDVYMHREVVEVNILERSKAERASESQRLIVNELMERTRDVYWRIEEEGNENQTGAFIRNLKSCLEPILHNATGRTTA</sequence>
<evidence type="ECO:0000259" key="1">
    <source>
        <dbReference type="Pfam" id="PF21056"/>
    </source>
</evidence>
<dbReference type="InterPro" id="IPR048324">
    <property type="entry name" value="ZSWIM1-3_RNaseH-like"/>
</dbReference>
<keyword evidence="3" id="KW-1185">Reference proteome</keyword>
<name>A0A397VQS4_9GLOM</name>
<dbReference type="Proteomes" id="UP000266673">
    <property type="component" value="Unassembled WGS sequence"/>
</dbReference>
<comment type="caution">
    <text evidence="2">The sequence shown here is derived from an EMBL/GenBank/DDBJ whole genome shotgun (WGS) entry which is preliminary data.</text>
</comment>
<accession>A0A397VQS4</accession>
<dbReference type="EMBL" id="QKWP01000198">
    <property type="protein sequence ID" value="RIB24864.1"/>
    <property type="molecule type" value="Genomic_DNA"/>
</dbReference>